<evidence type="ECO:0000256" key="1">
    <source>
        <dbReference type="SAM" id="MobiDB-lite"/>
    </source>
</evidence>
<feature type="compositionally biased region" description="Basic and acidic residues" evidence="1">
    <location>
        <begin position="11"/>
        <end position="20"/>
    </location>
</feature>
<dbReference type="Proteomes" id="UP001165292">
    <property type="component" value="Unassembled WGS sequence"/>
</dbReference>
<feature type="region of interest" description="Disordered" evidence="1">
    <location>
        <begin position="1"/>
        <end position="30"/>
    </location>
</feature>
<evidence type="ECO:0000313" key="3">
    <source>
        <dbReference type="Proteomes" id="UP001165292"/>
    </source>
</evidence>
<gene>
    <name evidence="2" type="ORF">NJF43_00485</name>
</gene>
<comment type="caution">
    <text evidence="2">The sequence shown here is derived from an EMBL/GenBank/DDBJ whole genome shotgun (WGS) entry which is preliminary data.</text>
</comment>
<accession>A0AA41WIQ2</accession>
<name>A0AA41WIQ2_9GAMM</name>
<protein>
    <submittedName>
        <fullName evidence="2">DUF2188 domain-containing protein</fullName>
    </submittedName>
</protein>
<dbReference type="EMBL" id="JAMYBS010000001">
    <property type="protein sequence ID" value="MCO7543233.1"/>
    <property type="molecule type" value="Genomic_DNA"/>
</dbReference>
<dbReference type="InterPro" id="IPR018691">
    <property type="entry name" value="DUF2188"/>
</dbReference>
<dbReference type="Pfam" id="PF09954">
    <property type="entry name" value="DUF2188"/>
    <property type="match status" value="1"/>
</dbReference>
<dbReference type="RefSeq" id="WP_014852951.1">
    <property type="nucleotide sequence ID" value="NZ_DALZQH010000005.1"/>
</dbReference>
<sequence length="74" mass="8341">MDNYHFSATDKGWELRKEGGSRASKQAATKDELLRDTATFLEGKTASVKIHKTDGTIQEERTYPRKADPRKSQG</sequence>
<reference evidence="2" key="1">
    <citation type="submission" date="2022-06" db="EMBL/GenBank/DDBJ databases">
        <title>Detection of beta-lactamases in bacteria of animal origin.</title>
        <authorList>
            <person name="Mlynarcik P."/>
            <person name="Zdarska V."/>
            <person name="Chudobova H."/>
            <person name="Prochazkova P."/>
            <person name="Hricova K."/>
            <person name="Mezerova K."/>
            <person name="Bardon J."/>
            <person name="Dolejska M."/>
            <person name="Sukkar I."/>
            <person name="Kolar M."/>
        </authorList>
    </citation>
    <scope>NUCLEOTIDE SEQUENCE</scope>
    <source>
        <strain evidence="2">S 300-3</strain>
    </source>
</reference>
<evidence type="ECO:0000313" key="2">
    <source>
        <dbReference type="EMBL" id="MCO7543233.1"/>
    </source>
</evidence>
<organism evidence="2 3">
    <name type="scientific">Stutzerimonas nitrititolerans</name>
    <dbReference type="NCBI Taxonomy" id="2482751"/>
    <lineage>
        <taxon>Bacteria</taxon>
        <taxon>Pseudomonadati</taxon>
        <taxon>Pseudomonadota</taxon>
        <taxon>Gammaproteobacteria</taxon>
        <taxon>Pseudomonadales</taxon>
        <taxon>Pseudomonadaceae</taxon>
        <taxon>Stutzerimonas</taxon>
    </lineage>
</organism>
<feature type="region of interest" description="Disordered" evidence="1">
    <location>
        <begin position="52"/>
        <end position="74"/>
    </location>
</feature>
<proteinExistence type="predicted"/>
<dbReference type="AlphaFoldDB" id="A0AA41WIQ2"/>